<feature type="transmembrane region" description="Helical" evidence="1">
    <location>
        <begin position="111"/>
        <end position="132"/>
    </location>
</feature>
<gene>
    <name evidence="3" type="ORF">QNI22_24965</name>
</gene>
<evidence type="ECO:0000256" key="1">
    <source>
        <dbReference type="SAM" id="Phobius"/>
    </source>
</evidence>
<comment type="caution">
    <text evidence="3">The sequence shown here is derived from an EMBL/GenBank/DDBJ whole genome shotgun (WGS) entry which is preliminary data.</text>
</comment>
<dbReference type="AlphaFoldDB" id="A0AAE3R530"/>
<evidence type="ECO:0000313" key="4">
    <source>
        <dbReference type="Proteomes" id="UP001232063"/>
    </source>
</evidence>
<dbReference type="RefSeq" id="WP_314514720.1">
    <property type="nucleotide sequence ID" value="NZ_JASJOU010000010.1"/>
</dbReference>
<keyword evidence="1" id="KW-1133">Transmembrane helix</keyword>
<evidence type="ECO:0000313" key="3">
    <source>
        <dbReference type="EMBL" id="MDJ1503939.1"/>
    </source>
</evidence>
<reference evidence="3" key="1">
    <citation type="submission" date="2023-05" db="EMBL/GenBank/DDBJ databases">
        <authorList>
            <person name="Zhang X."/>
        </authorList>
    </citation>
    <scope>NUCLEOTIDE SEQUENCE</scope>
    <source>
        <strain evidence="3">BD1B2-1</strain>
    </source>
</reference>
<evidence type="ECO:0000259" key="2">
    <source>
        <dbReference type="Pfam" id="PF13559"/>
    </source>
</evidence>
<dbReference type="InterPro" id="IPR025403">
    <property type="entry name" value="TgpA-like_C"/>
</dbReference>
<keyword evidence="1" id="KW-0472">Membrane</keyword>
<accession>A0AAE3R530</accession>
<feature type="domain" description="Protein-glutamine gamma-glutamyltransferase-like C-terminal" evidence="2">
    <location>
        <begin position="183"/>
        <end position="248"/>
    </location>
</feature>
<organism evidence="3 4">
    <name type="scientific">Xanthocytophaga agilis</name>
    <dbReference type="NCBI Taxonomy" id="3048010"/>
    <lineage>
        <taxon>Bacteria</taxon>
        <taxon>Pseudomonadati</taxon>
        <taxon>Bacteroidota</taxon>
        <taxon>Cytophagia</taxon>
        <taxon>Cytophagales</taxon>
        <taxon>Rhodocytophagaceae</taxon>
        <taxon>Xanthocytophaga</taxon>
    </lineage>
</organism>
<sequence>MHLKAQDTTIVKDAIVDSVAIPATEEDNPISVHERQQWRPVVAEPQLQDTKLRKFDPDKLSDFVNNSDYQYDIKQPSDRLSWWERFKAWLIELLNGLFRGYDKVPGGDRTIKIIVIIISAGLLIFALIKFIGADPKSWFKRSAKTDELSLEDVENDIHSISFDEMIADAVAKQQHKRAIRLFYLKSLKQLSDRDWIDWQPYKTNYEYVKELKKNELLGDFKQLTYLFEYIWYGDFQLDAVSFKEAEQRFSGFEQKMRIM</sequence>
<proteinExistence type="predicted"/>
<keyword evidence="4" id="KW-1185">Reference proteome</keyword>
<protein>
    <submittedName>
        <fullName evidence="3">DUF4129 domain-containing protein</fullName>
    </submittedName>
</protein>
<keyword evidence="1" id="KW-0812">Transmembrane</keyword>
<dbReference type="Proteomes" id="UP001232063">
    <property type="component" value="Unassembled WGS sequence"/>
</dbReference>
<dbReference type="Pfam" id="PF13559">
    <property type="entry name" value="DUF4129"/>
    <property type="match status" value="1"/>
</dbReference>
<name>A0AAE3R530_9BACT</name>
<dbReference type="EMBL" id="JASJOU010000010">
    <property type="protein sequence ID" value="MDJ1503939.1"/>
    <property type="molecule type" value="Genomic_DNA"/>
</dbReference>